<name>A0A948WDP4_UNCEI</name>
<dbReference type="PROSITE" id="PS50110">
    <property type="entry name" value="RESPONSE_REGULATORY"/>
    <property type="match status" value="1"/>
</dbReference>
<dbReference type="SMART" id="SM00387">
    <property type="entry name" value="HATPase_c"/>
    <property type="match status" value="1"/>
</dbReference>
<dbReference type="PROSITE" id="PS50112">
    <property type="entry name" value="PAS"/>
    <property type="match status" value="1"/>
</dbReference>
<comment type="catalytic activity">
    <reaction evidence="1">
        <text>ATP + protein L-histidine = ADP + protein N-phospho-L-histidine.</text>
        <dbReference type="EC" id="2.7.13.3"/>
    </reaction>
</comment>
<dbReference type="InterPro" id="IPR005467">
    <property type="entry name" value="His_kinase_dom"/>
</dbReference>
<feature type="domain" description="Histidine kinase" evidence="11">
    <location>
        <begin position="467"/>
        <end position="690"/>
    </location>
</feature>
<dbReference type="InterPro" id="IPR001789">
    <property type="entry name" value="Sig_transdc_resp-reg_receiver"/>
</dbReference>
<dbReference type="SMART" id="SM00388">
    <property type="entry name" value="HisKA"/>
    <property type="match status" value="1"/>
</dbReference>
<keyword evidence="4" id="KW-0808">Transferase</keyword>
<sequence length="836" mass="93763">MPESQRADLPEDRVDTVPHSRFYPKPASHTGDERSKIAIVPQEGNNRYRHLFRQLHFNAAIYEAVNDGEDFIFLDFNKCGEMTESVKREEVIGRSVKKIFPGVEEFGLFALFQQVWRTGEPQSFPISWYQDERIAGWRDNYVYKLPSGEIVAIYEDATVRKQAEQALALSEEKYRTLVANLQEGIWAVDSDGITTFVNPCMADMLGYSIDEIEGKSILSFLGVNKIPLCKKYLESCQDDGSTEFEMVFQKKDGGLIYTNLSLAPIFNGGGIYAGALAGIMNITHQRIVENALRESEERYRSLFEDTPVAVLEVDISEAKAYFDEFCLDNITDLDSYFEQNSSIGRECLARIKLIDANEIARNLLRFKSRDFSAFEYSRLLSDNSYQSIMRPLVALFRGEAIQDFELELHLSDESSIYVSVRCSIACGYEISLARVLISLSDITKRRQIEEELRQATKMQAIGTLAGGIAHDFNNILYAVLGYAGLAMEEVPRDSSTFSNLQQIQNAGERAADLVKQILTFSKASKFKRRTTHLQPVIKETIQLLRGLLPVTIDIQQKINDQCGPVLIDPMEIQRVLMNLGTNAFSSMREGGGVLKISLDQIEAMPSHTEYPNLKTGRYARIQVEDTGHGMDKATLQRIYDPYFTTRSPGEGTGLGLSTVHGIISRADGEIHVESTPHVGTRFHILLPLALKKEKALGKVAATSKGGVAGGNERILFIDDEGMLAKLGKTQFEKIGYRVTIKTNGKEALNAFRKQPDDYDLIITDQLMPGLTGLELARQVHLIRPEIPIIMISGYADDIDMEQQQATGIKKCLQKPVPFKDLVDSIQVVLKQKMTEG</sequence>
<dbReference type="InterPro" id="IPR000700">
    <property type="entry name" value="PAS-assoc_C"/>
</dbReference>
<dbReference type="SUPFAM" id="SSF52172">
    <property type="entry name" value="CheY-like"/>
    <property type="match status" value="1"/>
</dbReference>
<evidence type="ECO:0000256" key="5">
    <source>
        <dbReference type="ARBA" id="ARBA00022741"/>
    </source>
</evidence>
<feature type="region of interest" description="Disordered" evidence="10">
    <location>
        <begin position="1"/>
        <end position="32"/>
    </location>
</feature>
<dbReference type="CDD" id="cd17546">
    <property type="entry name" value="REC_hyHK_CKI1_RcsC-like"/>
    <property type="match status" value="1"/>
</dbReference>
<feature type="modified residue" description="4-aspartylphosphate" evidence="9">
    <location>
        <position position="764"/>
    </location>
</feature>
<dbReference type="InterPro" id="IPR035965">
    <property type="entry name" value="PAS-like_dom_sf"/>
</dbReference>
<feature type="domain" description="PAC" evidence="14">
    <location>
        <begin position="402"/>
        <end position="454"/>
    </location>
</feature>
<dbReference type="SUPFAM" id="SSF55785">
    <property type="entry name" value="PYP-like sensor domain (PAS domain)"/>
    <property type="match status" value="3"/>
</dbReference>
<evidence type="ECO:0000313" key="16">
    <source>
        <dbReference type="Proteomes" id="UP000777784"/>
    </source>
</evidence>
<dbReference type="InterPro" id="IPR011006">
    <property type="entry name" value="CheY-like_superfamily"/>
</dbReference>
<dbReference type="Proteomes" id="UP000777784">
    <property type="component" value="Unassembled WGS sequence"/>
</dbReference>
<dbReference type="Pfam" id="PF02518">
    <property type="entry name" value="HATPase_c"/>
    <property type="match status" value="1"/>
</dbReference>
<dbReference type="InterPro" id="IPR000014">
    <property type="entry name" value="PAS"/>
</dbReference>
<dbReference type="Gene3D" id="3.30.450.20">
    <property type="entry name" value="PAS domain"/>
    <property type="match status" value="3"/>
</dbReference>
<evidence type="ECO:0000256" key="7">
    <source>
        <dbReference type="ARBA" id="ARBA00022840"/>
    </source>
</evidence>
<evidence type="ECO:0000256" key="4">
    <source>
        <dbReference type="ARBA" id="ARBA00022679"/>
    </source>
</evidence>
<organism evidence="15 16">
    <name type="scientific">Eiseniibacteriota bacterium</name>
    <dbReference type="NCBI Taxonomy" id="2212470"/>
    <lineage>
        <taxon>Bacteria</taxon>
        <taxon>Candidatus Eiseniibacteriota</taxon>
    </lineage>
</organism>
<keyword evidence="7" id="KW-0067">ATP-binding</keyword>
<dbReference type="Pfam" id="PF00512">
    <property type="entry name" value="HisKA"/>
    <property type="match status" value="1"/>
</dbReference>
<dbReference type="PANTHER" id="PTHR43065">
    <property type="entry name" value="SENSOR HISTIDINE KINASE"/>
    <property type="match status" value="1"/>
</dbReference>
<evidence type="ECO:0000256" key="9">
    <source>
        <dbReference type="PROSITE-ProRule" id="PRU00169"/>
    </source>
</evidence>
<dbReference type="EC" id="2.7.13.3" evidence="2"/>
<evidence type="ECO:0000256" key="10">
    <source>
        <dbReference type="SAM" id="MobiDB-lite"/>
    </source>
</evidence>
<keyword evidence="6" id="KW-0418">Kinase</keyword>
<comment type="caution">
    <text evidence="15">The sequence shown here is derived from an EMBL/GenBank/DDBJ whole genome shotgun (WGS) entry which is preliminary data.</text>
</comment>
<dbReference type="SMART" id="SM00091">
    <property type="entry name" value="PAS"/>
    <property type="match status" value="2"/>
</dbReference>
<dbReference type="SUPFAM" id="SSF47384">
    <property type="entry name" value="Homodimeric domain of signal transducing histidine kinase"/>
    <property type="match status" value="1"/>
</dbReference>
<evidence type="ECO:0000256" key="6">
    <source>
        <dbReference type="ARBA" id="ARBA00022777"/>
    </source>
</evidence>
<dbReference type="InterPro" id="IPR036890">
    <property type="entry name" value="HATPase_C_sf"/>
</dbReference>
<dbReference type="InterPro" id="IPR001610">
    <property type="entry name" value="PAC"/>
</dbReference>
<dbReference type="NCBIfam" id="TIGR00229">
    <property type="entry name" value="sensory_box"/>
    <property type="match status" value="1"/>
</dbReference>
<reference evidence="15" key="1">
    <citation type="submission" date="2021-05" db="EMBL/GenBank/DDBJ databases">
        <title>Energy efficiency and biological interactions define the core microbiome of deep oligotrophic groundwater.</title>
        <authorList>
            <person name="Mehrshad M."/>
            <person name="Lopez-Fernandez M."/>
            <person name="Bell E."/>
            <person name="Bernier-Latmani R."/>
            <person name="Bertilsson S."/>
            <person name="Dopson M."/>
        </authorList>
    </citation>
    <scope>NUCLEOTIDE SEQUENCE</scope>
    <source>
        <strain evidence="15">Modern_marine.mb.64</strain>
    </source>
</reference>
<dbReference type="PRINTS" id="PR00344">
    <property type="entry name" value="BCTRLSENSOR"/>
</dbReference>
<evidence type="ECO:0000256" key="2">
    <source>
        <dbReference type="ARBA" id="ARBA00012438"/>
    </source>
</evidence>
<dbReference type="GO" id="GO:0000155">
    <property type="term" value="F:phosphorelay sensor kinase activity"/>
    <property type="evidence" value="ECO:0007669"/>
    <property type="project" value="InterPro"/>
</dbReference>
<keyword evidence="5" id="KW-0547">Nucleotide-binding</keyword>
<feature type="compositionally biased region" description="Basic and acidic residues" evidence="10">
    <location>
        <begin position="1"/>
        <end position="18"/>
    </location>
</feature>
<dbReference type="CDD" id="cd00082">
    <property type="entry name" value="HisKA"/>
    <property type="match status" value="1"/>
</dbReference>
<dbReference type="CDD" id="cd00130">
    <property type="entry name" value="PAS"/>
    <property type="match status" value="1"/>
</dbReference>
<dbReference type="InterPro" id="IPR004358">
    <property type="entry name" value="Sig_transdc_His_kin-like_C"/>
</dbReference>
<dbReference type="Gene3D" id="3.30.565.10">
    <property type="entry name" value="Histidine kinase-like ATPase, C-terminal domain"/>
    <property type="match status" value="1"/>
</dbReference>
<dbReference type="Pfam" id="PF00072">
    <property type="entry name" value="Response_reg"/>
    <property type="match status" value="1"/>
</dbReference>
<dbReference type="PROSITE" id="PS50113">
    <property type="entry name" value="PAC"/>
    <property type="match status" value="2"/>
</dbReference>
<dbReference type="SUPFAM" id="SSF55874">
    <property type="entry name" value="ATPase domain of HSP90 chaperone/DNA topoisomerase II/histidine kinase"/>
    <property type="match status" value="1"/>
</dbReference>
<gene>
    <name evidence="15" type="ORF">KJ970_14100</name>
</gene>
<evidence type="ECO:0000259" key="12">
    <source>
        <dbReference type="PROSITE" id="PS50110"/>
    </source>
</evidence>
<evidence type="ECO:0000259" key="13">
    <source>
        <dbReference type="PROSITE" id="PS50112"/>
    </source>
</evidence>
<protein>
    <recommendedName>
        <fullName evidence="2">histidine kinase</fullName>
        <ecNumber evidence="2">2.7.13.3</ecNumber>
    </recommendedName>
</protein>
<dbReference type="GO" id="GO:0005524">
    <property type="term" value="F:ATP binding"/>
    <property type="evidence" value="ECO:0007669"/>
    <property type="project" value="UniProtKB-KW"/>
</dbReference>
<dbReference type="PANTHER" id="PTHR43065:SF46">
    <property type="entry name" value="C4-DICARBOXYLATE TRANSPORT SENSOR PROTEIN DCTB"/>
    <property type="match status" value="1"/>
</dbReference>
<dbReference type="EMBL" id="JAHJDP010000084">
    <property type="protein sequence ID" value="MBU2692048.1"/>
    <property type="molecule type" value="Genomic_DNA"/>
</dbReference>
<dbReference type="Pfam" id="PF13426">
    <property type="entry name" value="PAS_9"/>
    <property type="match status" value="1"/>
</dbReference>
<feature type="domain" description="PAC" evidence="14">
    <location>
        <begin position="242"/>
        <end position="294"/>
    </location>
</feature>
<evidence type="ECO:0000259" key="11">
    <source>
        <dbReference type="PROSITE" id="PS50109"/>
    </source>
</evidence>
<keyword evidence="8" id="KW-0902">Two-component regulatory system</keyword>
<dbReference type="SMART" id="SM00086">
    <property type="entry name" value="PAC"/>
    <property type="match status" value="2"/>
</dbReference>
<evidence type="ECO:0000256" key="3">
    <source>
        <dbReference type="ARBA" id="ARBA00022553"/>
    </source>
</evidence>
<dbReference type="Gene3D" id="1.10.287.130">
    <property type="match status" value="1"/>
</dbReference>
<dbReference type="Gene3D" id="3.40.50.2300">
    <property type="match status" value="1"/>
</dbReference>
<evidence type="ECO:0000256" key="1">
    <source>
        <dbReference type="ARBA" id="ARBA00000085"/>
    </source>
</evidence>
<accession>A0A948WDP4</accession>
<evidence type="ECO:0000259" key="14">
    <source>
        <dbReference type="PROSITE" id="PS50113"/>
    </source>
</evidence>
<dbReference type="PROSITE" id="PS50109">
    <property type="entry name" value="HIS_KIN"/>
    <property type="match status" value="1"/>
</dbReference>
<keyword evidence="3 9" id="KW-0597">Phosphoprotein</keyword>
<dbReference type="SMART" id="SM00448">
    <property type="entry name" value="REC"/>
    <property type="match status" value="1"/>
</dbReference>
<dbReference type="InterPro" id="IPR003594">
    <property type="entry name" value="HATPase_dom"/>
</dbReference>
<evidence type="ECO:0000256" key="8">
    <source>
        <dbReference type="ARBA" id="ARBA00023012"/>
    </source>
</evidence>
<proteinExistence type="predicted"/>
<dbReference type="InterPro" id="IPR036097">
    <property type="entry name" value="HisK_dim/P_sf"/>
</dbReference>
<evidence type="ECO:0000313" key="15">
    <source>
        <dbReference type="EMBL" id="MBU2692048.1"/>
    </source>
</evidence>
<feature type="domain" description="Response regulatory" evidence="12">
    <location>
        <begin position="713"/>
        <end position="829"/>
    </location>
</feature>
<dbReference type="AlphaFoldDB" id="A0A948WDP4"/>
<feature type="domain" description="PAS" evidence="13">
    <location>
        <begin position="170"/>
        <end position="218"/>
    </location>
</feature>
<dbReference type="InterPro" id="IPR003661">
    <property type="entry name" value="HisK_dim/P_dom"/>
</dbReference>